<reference evidence="2 3" key="1">
    <citation type="submission" date="2019-07" db="EMBL/GenBank/DDBJ databases">
        <title>Whole genome shotgun sequence of Staphylococcus kloosii NBRC 109624.</title>
        <authorList>
            <person name="Hosoyama A."/>
            <person name="Uohara A."/>
            <person name="Ohji S."/>
            <person name="Ichikawa N."/>
        </authorList>
    </citation>
    <scope>NUCLEOTIDE SEQUENCE [LARGE SCALE GENOMIC DNA]</scope>
    <source>
        <strain evidence="2 3">NBRC 109624</strain>
    </source>
</reference>
<dbReference type="EMBL" id="BKAQ01000014">
    <property type="protein sequence ID" value="GEP82522.1"/>
    <property type="molecule type" value="Genomic_DNA"/>
</dbReference>
<protein>
    <recommendedName>
        <fullName evidence="4">Phage protein</fullName>
    </recommendedName>
</protein>
<sequence length="220" mass="25369">MSNPYINSELQKIISDLKLKTNYAQNITNKHDQNLRSIAFNAKKYSDIQSSVVLSLLNKNNFESVNDFLRLQTGLAKAMKSSNSAIMPKRLFSQELIHSFKNTYRFNDEIVFQAQKAIRNLYINPTAISTLVETINTTNPVKNYQYQANDNKFEKMFLDKNALPYNVYVKNSGHFAITTDAGNFLINFINDNSLHVERSLIVVVMALLMYLYSFYPYSKD</sequence>
<gene>
    <name evidence="2" type="ORF">SKL01_17000</name>
</gene>
<feature type="transmembrane region" description="Helical" evidence="1">
    <location>
        <begin position="199"/>
        <end position="217"/>
    </location>
</feature>
<dbReference type="GeneID" id="69904956"/>
<keyword evidence="3" id="KW-1185">Reference proteome</keyword>
<evidence type="ECO:0000313" key="2">
    <source>
        <dbReference type="EMBL" id="GEP82522.1"/>
    </source>
</evidence>
<keyword evidence="1" id="KW-1133">Transmembrane helix</keyword>
<evidence type="ECO:0000313" key="3">
    <source>
        <dbReference type="Proteomes" id="UP000321040"/>
    </source>
</evidence>
<keyword evidence="1" id="KW-0812">Transmembrane</keyword>
<evidence type="ECO:0000256" key="1">
    <source>
        <dbReference type="SAM" id="Phobius"/>
    </source>
</evidence>
<dbReference type="RefSeq" id="WP_103295500.1">
    <property type="nucleotide sequence ID" value="NZ_BKAQ01000014.1"/>
</dbReference>
<keyword evidence="1" id="KW-0472">Membrane</keyword>
<proteinExistence type="predicted"/>
<name>A0ABQ0XM59_9STAP</name>
<evidence type="ECO:0008006" key="4">
    <source>
        <dbReference type="Google" id="ProtNLM"/>
    </source>
</evidence>
<dbReference type="Proteomes" id="UP000321040">
    <property type="component" value="Unassembled WGS sequence"/>
</dbReference>
<accession>A0ABQ0XM59</accession>
<organism evidence="2 3">
    <name type="scientific">Staphylococcus kloosii</name>
    <dbReference type="NCBI Taxonomy" id="29384"/>
    <lineage>
        <taxon>Bacteria</taxon>
        <taxon>Bacillati</taxon>
        <taxon>Bacillota</taxon>
        <taxon>Bacilli</taxon>
        <taxon>Bacillales</taxon>
        <taxon>Staphylococcaceae</taxon>
        <taxon>Staphylococcus</taxon>
    </lineage>
</organism>
<comment type="caution">
    <text evidence="2">The sequence shown here is derived from an EMBL/GenBank/DDBJ whole genome shotgun (WGS) entry which is preliminary data.</text>
</comment>